<feature type="compositionally biased region" description="Low complexity" evidence="1">
    <location>
        <begin position="7"/>
        <end position="35"/>
    </location>
</feature>
<sequence>MNGPGRSGSSASSADSASSLSRGSRPMPKSAPGAARGRRPRCCTGPLHQAQRHVDADAHHHDGQQDPGPERTFLLRLPIGHRGAPVHGVRGRAVPPAALRTYGRRGGPRSRAGCRSGVQRTAPREAHPACAATESR</sequence>
<protein>
    <submittedName>
        <fullName evidence="2">Uncharacterized protein</fullName>
    </submittedName>
</protein>
<reference evidence="2 3" key="1">
    <citation type="submission" date="2014-05" db="EMBL/GenBank/DDBJ databases">
        <title>Draft Genome Sequence of Kitasatospora cheerisanensis KCTC 2395.</title>
        <authorList>
            <person name="Nam D.H."/>
        </authorList>
    </citation>
    <scope>NUCLEOTIDE SEQUENCE [LARGE SCALE GENOMIC DNA]</scope>
    <source>
        <strain evidence="2 3">KCTC 2395</strain>
    </source>
</reference>
<proteinExistence type="predicted"/>
<feature type="compositionally biased region" description="Basic and acidic residues" evidence="1">
    <location>
        <begin position="52"/>
        <end position="64"/>
    </location>
</feature>
<evidence type="ECO:0000256" key="1">
    <source>
        <dbReference type="SAM" id="MobiDB-lite"/>
    </source>
</evidence>
<keyword evidence="3" id="KW-1185">Reference proteome</keyword>
<dbReference type="Proteomes" id="UP000027178">
    <property type="component" value="Unassembled WGS sequence"/>
</dbReference>
<organism evidence="2 3">
    <name type="scientific">Kitasatospora cheerisanensis KCTC 2395</name>
    <dbReference type="NCBI Taxonomy" id="1348663"/>
    <lineage>
        <taxon>Bacteria</taxon>
        <taxon>Bacillati</taxon>
        <taxon>Actinomycetota</taxon>
        <taxon>Actinomycetes</taxon>
        <taxon>Kitasatosporales</taxon>
        <taxon>Streptomycetaceae</taxon>
        <taxon>Kitasatospora</taxon>
    </lineage>
</organism>
<comment type="caution">
    <text evidence="2">The sequence shown here is derived from an EMBL/GenBank/DDBJ whole genome shotgun (WGS) entry which is preliminary data.</text>
</comment>
<name>A0A066Z242_9ACTN</name>
<dbReference type="PATRIC" id="fig|1348663.4.peg.468"/>
<dbReference type="AlphaFoldDB" id="A0A066Z242"/>
<feature type="region of interest" description="Disordered" evidence="1">
    <location>
        <begin position="1"/>
        <end position="136"/>
    </location>
</feature>
<evidence type="ECO:0000313" key="2">
    <source>
        <dbReference type="EMBL" id="KDN87848.1"/>
    </source>
</evidence>
<dbReference type="EMBL" id="JNBY01000015">
    <property type="protein sequence ID" value="KDN87848.1"/>
    <property type="molecule type" value="Genomic_DNA"/>
</dbReference>
<dbReference type="HOGENOM" id="CLU_1872687_0_0_11"/>
<evidence type="ECO:0000313" key="3">
    <source>
        <dbReference type="Proteomes" id="UP000027178"/>
    </source>
</evidence>
<gene>
    <name evidence="2" type="ORF">KCH_04950</name>
</gene>
<accession>A0A066Z242</accession>